<evidence type="ECO:0000313" key="2">
    <source>
        <dbReference type="EMBL" id="GCA65272.1"/>
    </source>
</evidence>
<dbReference type="SUPFAM" id="SSF103473">
    <property type="entry name" value="MFS general substrate transporter"/>
    <property type="match status" value="1"/>
</dbReference>
<dbReference type="EMBL" id="BDIP01010503">
    <property type="protein sequence ID" value="GCA65272.1"/>
    <property type="molecule type" value="Genomic_DNA"/>
</dbReference>
<evidence type="ECO:0000313" key="3">
    <source>
        <dbReference type="Proteomes" id="UP000265618"/>
    </source>
</evidence>
<comment type="caution">
    <text evidence="2">The sequence shown here is derived from an EMBL/GenBank/DDBJ whole genome shotgun (WGS) entry which is preliminary data.</text>
</comment>
<protein>
    <recommendedName>
        <fullName evidence="4">Major facilitator superfamily (MFS) profile domain-containing protein</fullName>
    </recommendedName>
</protein>
<dbReference type="InterPro" id="IPR036259">
    <property type="entry name" value="MFS_trans_sf"/>
</dbReference>
<dbReference type="AlphaFoldDB" id="A0A391PES9"/>
<organism evidence="2 3">
    <name type="scientific">Kipferlia bialata</name>
    <dbReference type="NCBI Taxonomy" id="797122"/>
    <lineage>
        <taxon>Eukaryota</taxon>
        <taxon>Metamonada</taxon>
        <taxon>Carpediemonas-like organisms</taxon>
        <taxon>Kipferlia</taxon>
    </lineage>
</organism>
<reference evidence="2 3" key="1">
    <citation type="journal article" date="2018" name="PLoS ONE">
        <title>The draft genome of Kipferlia bialata reveals reductive genome evolution in fornicate parasites.</title>
        <authorList>
            <person name="Tanifuji G."/>
            <person name="Takabayashi S."/>
            <person name="Kume K."/>
            <person name="Takagi M."/>
            <person name="Nakayama T."/>
            <person name="Kamikawa R."/>
            <person name="Inagaki Y."/>
            <person name="Hashimoto T."/>
        </authorList>
    </citation>
    <scope>NUCLEOTIDE SEQUENCE [LARGE SCALE GENOMIC DNA]</scope>
    <source>
        <strain evidence="2">NY0173</strain>
    </source>
</reference>
<gene>
    <name evidence="2" type="ORF">KIPB_016729</name>
</gene>
<name>A0A391PES9_9EUKA</name>
<feature type="transmembrane region" description="Helical" evidence="1">
    <location>
        <begin position="20"/>
        <end position="40"/>
    </location>
</feature>
<dbReference type="Gene3D" id="1.20.1720.10">
    <property type="entry name" value="Multidrug resistance protein D"/>
    <property type="match status" value="1"/>
</dbReference>
<evidence type="ECO:0008006" key="4">
    <source>
        <dbReference type="Google" id="ProtNLM"/>
    </source>
</evidence>
<sequence length="97" mass="10258">NVSLSAIANAFDRDMNSVQWVLHAYIICVCSLSTMFGKLGDRLGCGKLFKVGLGIFGGSSFWISRCHSFGGLVTARCGMEGVVSLSPSTSPPISLII</sequence>
<proteinExistence type="predicted"/>
<accession>A0A391PES9</accession>
<keyword evidence="1" id="KW-1133">Transmembrane helix</keyword>
<dbReference type="Proteomes" id="UP000265618">
    <property type="component" value="Unassembled WGS sequence"/>
</dbReference>
<feature type="non-terminal residue" evidence="2">
    <location>
        <position position="1"/>
    </location>
</feature>
<keyword evidence="3" id="KW-1185">Reference proteome</keyword>
<evidence type="ECO:0000256" key="1">
    <source>
        <dbReference type="SAM" id="Phobius"/>
    </source>
</evidence>
<keyword evidence="1" id="KW-0812">Transmembrane</keyword>
<keyword evidence="1" id="KW-0472">Membrane</keyword>